<comment type="subunit">
    <text evidence="3">Homodimer.</text>
</comment>
<evidence type="ECO:0000313" key="8">
    <source>
        <dbReference type="Proteomes" id="UP001597034"/>
    </source>
</evidence>
<dbReference type="GO" id="GO:0005737">
    <property type="term" value="C:cytoplasm"/>
    <property type="evidence" value="ECO:0007669"/>
    <property type="project" value="UniProtKB-SubCell"/>
</dbReference>
<dbReference type="Gene3D" id="2.30.22.10">
    <property type="entry name" value="Head domain of nucleotide exchange factor GrpE"/>
    <property type="match status" value="1"/>
</dbReference>
<feature type="compositionally biased region" description="Acidic residues" evidence="6">
    <location>
        <begin position="21"/>
        <end position="44"/>
    </location>
</feature>
<dbReference type="PANTHER" id="PTHR21237:SF23">
    <property type="entry name" value="GRPE PROTEIN HOMOLOG, MITOCHONDRIAL"/>
    <property type="match status" value="1"/>
</dbReference>
<keyword evidence="2 3" id="KW-0143">Chaperone</keyword>
<gene>
    <name evidence="3" type="primary">grpE</name>
    <name evidence="7" type="ORF">ACFSBL_02780</name>
</gene>
<reference evidence="7 8" key="1">
    <citation type="journal article" date="2019" name="Int. J. Syst. Evol. Microbiol.">
        <title>The Global Catalogue of Microorganisms (GCM) 10K type strain sequencing project: providing services to taxonomists for standard genome sequencing and annotation.</title>
        <authorList>
            <consortium name="The Broad Institute Genomics Platform"/>
            <consortium name="The Broad Institute Genome Sequencing Center for Infectious Disease"/>
            <person name="Wu L."/>
            <person name="Ma J."/>
        </authorList>
    </citation>
    <scope>NUCLEOTIDE SEQUENCE [LARGE SCALE GENOMIC DNA]</scope>
    <source>
        <strain evidence="7 8">CGMCC 1.10390</strain>
    </source>
</reference>
<keyword evidence="3" id="KW-0346">Stress response</keyword>
<name>A0ABD6DGJ5_9EURY</name>
<protein>
    <recommendedName>
        <fullName evidence="3">Protein GrpE</fullName>
    </recommendedName>
    <alternativeName>
        <fullName evidence="3">HSP-70 cofactor</fullName>
    </alternativeName>
</protein>
<comment type="caution">
    <text evidence="7">The sequence shown here is derived from an EMBL/GenBank/DDBJ whole genome shotgun (WGS) entry which is preliminary data.</text>
</comment>
<keyword evidence="3" id="KW-0963">Cytoplasm</keyword>
<proteinExistence type="inferred from homology"/>
<evidence type="ECO:0000313" key="7">
    <source>
        <dbReference type="EMBL" id="MFD1644598.1"/>
    </source>
</evidence>
<dbReference type="Proteomes" id="UP001597034">
    <property type="component" value="Unassembled WGS sequence"/>
</dbReference>
<feature type="compositionally biased region" description="Acidic residues" evidence="6">
    <location>
        <begin position="316"/>
        <end position="337"/>
    </location>
</feature>
<keyword evidence="8" id="KW-1185">Reference proteome</keyword>
<evidence type="ECO:0000256" key="5">
    <source>
        <dbReference type="SAM" id="Coils"/>
    </source>
</evidence>
<feature type="coiled-coil region" evidence="5">
    <location>
        <begin position="112"/>
        <end position="174"/>
    </location>
</feature>
<dbReference type="HAMAP" id="MF_01151">
    <property type="entry name" value="GrpE"/>
    <property type="match status" value="1"/>
</dbReference>
<keyword evidence="5" id="KW-0175">Coiled coil</keyword>
<dbReference type="InterPro" id="IPR009012">
    <property type="entry name" value="GrpE_head"/>
</dbReference>
<evidence type="ECO:0000256" key="3">
    <source>
        <dbReference type="HAMAP-Rule" id="MF_01151"/>
    </source>
</evidence>
<accession>A0ABD6DGJ5</accession>
<feature type="region of interest" description="Disordered" evidence="6">
    <location>
        <begin position="1"/>
        <end position="102"/>
    </location>
</feature>
<dbReference type="SUPFAM" id="SSF51064">
    <property type="entry name" value="Head domain of nucleotide exchange factor GrpE"/>
    <property type="match status" value="1"/>
</dbReference>
<dbReference type="PRINTS" id="PR00773">
    <property type="entry name" value="GRPEPROTEIN"/>
</dbReference>
<dbReference type="CDD" id="cd00446">
    <property type="entry name" value="GrpE"/>
    <property type="match status" value="1"/>
</dbReference>
<sequence>MDEDEDTEQPTPEQGSAAADEPPESPPEEAEESTDDAVVDEEQTAEASAESDAPASDASEASQAAATEEDSATDEDAATAAADVDAEPAGSPVGEDLVGRASQYDEELGAEVAALVERAFELKDDADDLRRRVDELEDERAELEEEREDLKQRLVRKQADFKNYKERAKKKQDQIRDRATEDLVERLLPVRDNLTRALEQEGEDADIREGVEATLRDFDRVLEEENVEEIVPAEGDDVDPQRHEVMVRVDSELPEGDIVDVYRPGYEMADKVIQTAQVTVSNGADHEPEEAVALGGEVETDDDGDDDGTGASETAAADDEVPSGEGDGEAPEGEEATAGDNRH</sequence>
<organism evidence="7 8">
    <name type="scientific">Haloarchaeobius litoreus</name>
    <dbReference type="NCBI Taxonomy" id="755306"/>
    <lineage>
        <taxon>Archaea</taxon>
        <taxon>Methanobacteriati</taxon>
        <taxon>Methanobacteriota</taxon>
        <taxon>Stenosarchaea group</taxon>
        <taxon>Halobacteria</taxon>
        <taxon>Halobacteriales</taxon>
        <taxon>Halorubellaceae</taxon>
        <taxon>Haloarchaeobius</taxon>
    </lineage>
</organism>
<feature type="compositionally biased region" description="Low complexity" evidence="6">
    <location>
        <begin position="9"/>
        <end position="20"/>
    </location>
</feature>
<evidence type="ECO:0000256" key="1">
    <source>
        <dbReference type="ARBA" id="ARBA00009054"/>
    </source>
</evidence>
<feature type="compositionally biased region" description="Low complexity" evidence="6">
    <location>
        <begin position="45"/>
        <end position="66"/>
    </location>
</feature>
<feature type="compositionally biased region" description="Acidic residues" evidence="6">
    <location>
        <begin position="67"/>
        <end position="77"/>
    </location>
</feature>
<dbReference type="SUPFAM" id="SSF58014">
    <property type="entry name" value="Coiled-coil domain of nucleotide exchange factor GrpE"/>
    <property type="match status" value="1"/>
</dbReference>
<comment type="subcellular location">
    <subcellularLocation>
        <location evidence="3">Cytoplasm</location>
    </subcellularLocation>
</comment>
<evidence type="ECO:0000256" key="4">
    <source>
        <dbReference type="RuleBase" id="RU004478"/>
    </source>
</evidence>
<dbReference type="Pfam" id="PF01025">
    <property type="entry name" value="GrpE"/>
    <property type="match status" value="1"/>
</dbReference>
<dbReference type="EMBL" id="JBHUDO010000001">
    <property type="protein sequence ID" value="MFD1644598.1"/>
    <property type="molecule type" value="Genomic_DNA"/>
</dbReference>
<feature type="compositionally biased region" description="Low complexity" evidence="6">
    <location>
        <begin position="78"/>
        <end position="89"/>
    </location>
</feature>
<dbReference type="AlphaFoldDB" id="A0ABD6DGJ5"/>
<feature type="region of interest" description="Disordered" evidence="6">
    <location>
        <begin position="280"/>
        <end position="343"/>
    </location>
</feature>
<comment type="function">
    <text evidence="3">Participates actively in the response to hyperosmotic and heat shock by preventing the aggregation of stress-denatured proteins, in association with DnaK and GrpE. It is the nucleotide exchange factor for DnaK and may function as a thermosensor. Unfolded proteins bind initially to DnaJ; upon interaction with the DnaJ-bound protein, DnaK hydrolyzes its bound ATP, resulting in the formation of a stable complex. GrpE releases ADP from DnaK; ATP binding to DnaK triggers the release of the substrate protein, thus completing the reaction cycle. Several rounds of ATP-dependent interactions between DnaJ, DnaK and GrpE are required for fully efficient folding.</text>
</comment>
<evidence type="ECO:0000256" key="2">
    <source>
        <dbReference type="ARBA" id="ARBA00023186"/>
    </source>
</evidence>
<dbReference type="PANTHER" id="PTHR21237">
    <property type="entry name" value="GRPE PROTEIN"/>
    <property type="match status" value="1"/>
</dbReference>
<dbReference type="InterPro" id="IPR000740">
    <property type="entry name" value="GrpE"/>
</dbReference>
<comment type="similarity">
    <text evidence="1 3 4">Belongs to the GrpE family.</text>
</comment>
<dbReference type="Gene3D" id="3.90.20.20">
    <property type="match status" value="1"/>
</dbReference>
<feature type="compositionally biased region" description="Acidic residues" evidence="6">
    <location>
        <begin position="298"/>
        <end position="308"/>
    </location>
</feature>
<dbReference type="InterPro" id="IPR013805">
    <property type="entry name" value="GrpE_CC"/>
</dbReference>
<dbReference type="RefSeq" id="WP_368407748.1">
    <property type="nucleotide sequence ID" value="NZ_JANHJR010000002.1"/>
</dbReference>
<evidence type="ECO:0000256" key="6">
    <source>
        <dbReference type="SAM" id="MobiDB-lite"/>
    </source>
</evidence>